<dbReference type="AlphaFoldDB" id="H2MST1"/>
<evidence type="ECO:0000259" key="2">
    <source>
        <dbReference type="PROSITE" id="PS50186"/>
    </source>
</evidence>
<dbReference type="GO" id="GO:0035556">
    <property type="term" value="P:intracellular signal transduction"/>
    <property type="evidence" value="ECO:0007669"/>
    <property type="project" value="InterPro"/>
</dbReference>
<reference evidence="3" key="2">
    <citation type="submission" date="2025-08" db="UniProtKB">
        <authorList>
            <consortium name="Ensembl"/>
        </authorList>
    </citation>
    <scope>IDENTIFICATION</scope>
    <source>
        <strain evidence="3">Hd-rR</strain>
    </source>
</reference>
<dbReference type="Ensembl" id="ENSORLT00000021825.2">
    <property type="protein sequence ID" value="ENSORLP00000021824.2"/>
    <property type="gene ID" value="ENSORLG00000017451.2"/>
</dbReference>
<dbReference type="SUPFAM" id="SSF51206">
    <property type="entry name" value="cAMP-binding domain-like"/>
    <property type="match status" value="1"/>
</dbReference>
<accession>H2MST1</accession>
<dbReference type="InterPro" id="IPR036388">
    <property type="entry name" value="WH-like_DNA-bd_sf"/>
</dbReference>
<dbReference type="InterPro" id="IPR018490">
    <property type="entry name" value="cNMP-bd_dom_sf"/>
</dbReference>
<dbReference type="InterPro" id="IPR000591">
    <property type="entry name" value="DEP_dom"/>
</dbReference>
<dbReference type="SUPFAM" id="SSF46785">
    <property type="entry name" value="Winged helix' DNA-binding domain"/>
    <property type="match status" value="1"/>
</dbReference>
<dbReference type="STRING" id="8090.ENSORLP00000021824"/>
<keyword evidence="4" id="KW-1185">Reference proteome</keyword>
<organism evidence="3 4">
    <name type="scientific">Oryzias latipes</name>
    <name type="common">Japanese rice fish</name>
    <name type="synonym">Japanese killifish</name>
    <dbReference type="NCBI Taxonomy" id="8090"/>
    <lineage>
        <taxon>Eukaryota</taxon>
        <taxon>Metazoa</taxon>
        <taxon>Chordata</taxon>
        <taxon>Craniata</taxon>
        <taxon>Vertebrata</taxon>
        <taxon>Euteleostomi</taxon>
        <taxon>Actinopterygii</taxon>
        <taxon>Neopterygii</taxon>
        <taxon>Teleostei</taxon>
        <taxon>Neoteleostei</taxon>
        <taxon>Acanthomorphata</taxon>
        <taxon>Ovalentaria</taxon>
        <taxon>Atherinomorphae</taxon>
        <taxon>Beloniformes</taxon>
        <taxon>Adrianichthyidae</taxon>
        <taxon>Oryziinae</taxon>
        <taxon>Oryzias</taxon>
    </lineage>
</organism>
<dbReference type="Gene3D" id="2.60.120.10">
    <property type="entry name" value="Jelly Rolls"/>
    <property type="match status" value="2"/>
</dbReference>
<sequence>MVAARTSAHSSQTADWINSLDKRPEERSSEDVDIILARLKKVKAFKGFNPSLLQQICLCGFYEGLEKGIMLYRQGDIGTSWYTVLSGSLDVKVSETSSYQDGVTICTLGTGTAFGESILDNTPRHATIVTREFSELLRIEQKEFRSLWEKFYYCMAGLLVPPYGVMESTCGSDRIPDKENIPFVPLSKHPNKTLSEKILHAGKILRNAILSKAPHMIRDRKFHLKTYRQCCVGTELVDWLMQQSSCVHSRPQAVGMWQVLLEEGVLNHVEQEMNFQDKYLFYRFLEDEREDAPLPSEEEKGESQEELQEALLFLSQTGPDAHLRMILRKPSSDRAADDLEIIYEELLNIKALSHLSTTVKRELAGVLIFESHAKRQRRQYIYYNQIQTIFFNGTSWYIILKGSVDVVIYGKVSFSSVLKCL</sequence>
<dbReference type="Gene3D" id="1.10.10.10">
    <property type="entry name" value="Winged helix-like DNA-binding domain superfamily/Winged helix DNA-binding domain"/>
    <property type="match status" value="1"/>
</dbReference>
<protein>
    <submittedName>
        <fullName evidence="3">Rap guanine nucleotide exchange factor 4</fullName>
    </submittedName>
</protein>
<dbReference type="Pfam" id="PF00027">
    <property type="entry name" value="cNMP_binding"/>
    <property type="match status" value="1"/>
</dbReference>
<gene>
    <name evidence="3" type="primary">RAPGEF4</name>
</gene>
<dbReference type="CDD" id="cd04437">
    <property type="entry name" value="DEP_Epac"/>
    <property type="match status" value="1"/>
</dbReference>
<dbReference type="Proteomes" id="UP000001038">
    <property type="component" value="Chromosome 21"/>
</dbReference>
<evidence type="ECO:0000313" key="4">
    <source>
        <dbReference type="Proteomes" id="UP000001038"/>
    </source>
</evidence>
<evidence type="ECO:0000313" key="3">
    <source>
        <dbReference type="Ensembl" id="ENSORLP00000021824.2"/>
    </source>
</evidence>
<evidence type="ECO:0000259" key="1">
    <source>
        <dbReference type="PROSITE" id="PS50042"/>
    </source>
</evidence>
<dbReference type="PANTHER" id="PTHR23011">
    <property type="entry name" value="CYCLIC NUCLEOTIDE-BINDING DOMAIN CONTAINING PROTEIN"/>
    <property type="match status" value="1"/>
</dbReference>
<dbReference type="HOGENOM" id="CLU_006829_1_0_1"/>
<dbReference type="PANTHER" id="PTHR23011:SF41">
    <property type="entry name" value="CYCLIC NUCLEOTIDE-BINDING DOMAIN-CONTAINING PROTEIN"/>
    <property type="match status" value="1"/>
</dbReference>
<dbReference type="eggNOG" id="KOG2378">
    <property type="taxonomic scope" value="Eukaryota"/>
</dbReference>
<proteinExistence type="predicted"/>
<feature type="domain" description="Cyclic nucleotide-binding" evidence="1">
    <location>
        <begin position="44"/>
        <end position="147"/>
    </location>
</feature>
<dbReference type="InterPro" id="IPR014710">
    <property type="entry name" value="RmlC-like_jellyroll"/>
</dbReference>
<dbReference type="FunFam" id="1.10.8.1240:FF:000001">
    <property type="entry name" value="Rap guanine nucleotide exchange factor (GEF) 4"/>
    <property type="match status" value="1"/>
</dbReference>
<dbReference type="SMART" id="SM00049">
    <property type="entry name" value="DEP"/>
    <property type="match status" value="1"/>
</dbReference>
<dbReference type="Pfam" id="PF00610">
    <property type="entry name" value="DEP"/>
    <property type="match status" value="1"/>
</dbReference>
<dbReference type="InterPro" id="IPR000595">
    <property type="entry name" value="cNMP-bd_dom"/>
</dbReference>
<dbReference type="FunFam" id="1.10.10.10:FF:000096">
    <property type="entry name" value="Rap guanine nucleotide exchange factor 4"/>
    <property type="match status" value="1"/>
</dbReference>
<dbReference type="InParanoid" id="H2MST1"/>
<feature type="domain" description="DEP" evidence="2">
    <location>
        <begin position="211"/>
        <end position="286"/>
    </location>
</feature>
<dbReference type="SMART" id="SM00100">
    <property type="entry name" value="cNMP"/>
    <property type="match status" value="1"/>
</dbReference>
<dbReference type="PROSITE" id="PS50186">
    <property type="entry name" value="DEP"/>
    <property type="match status" value="1"/>
</dbReference>
<dbReference type="CDD" id="cd00038">
    <property type="entry name" value="CAP_ED"/>
    <property type="match status" value="1"/>
</dbReference>
<name>H2MST1_ORYLA</name>
<dbReference type="PROSITE" id="PS50042">
    <property type="entry name" value="CNMP_BINDING_3"/>
    <property type="match status" value="1"/>
</dbReference>
<reference evidence="3 4" key="1">
    <citation type="journal article" date="2007" name="Nature">
        <title>The medaka draft genome and insights into vertebrate genome evolution.</title>
        <authorList>
            <person name="Kasahara M."/>
            <person name="Naruse K."/>
            <person name="Sasaki S."/>
            <person name="Nakatani Y."/>
            <person name="Qu W."/>
            <person name="Ahsan B."/>
            <person name="Yamada T."/>
            <person name="Nagayasu Y."/>
            <person name="Doi K."/>
            <person name="Kasai Y."/>
            <person name="Jindo T."/>
            <person name="Kobayashi D."/>
            <person name="Shimada A."/>
            <person name="Toyoda A."/>
            <person name="Kuroki Y."/>
            <person name="Fujiyama A."/>
            <person name="Sasaki T."/>
            <person name="Shimizu A."/>
            <person name="Asakawa S."/>
            <person name="Shimizu N."/>
            <person name="Hashimoto S."/>
            <person name="Yang J."/>
            <person name="Lee Y."/>
            <person name="Matsushima K."/>
            <person name="Sugano S."/>
            <person name="Sakaizumi M."/>
            <person name="Narita T."/>
            <person name="Ohishi K."/>
            <person name="Haga S."/>
            <person name="Ohta F."/>
            <person name="Nomoto H."/>
            <person name="Nogata K."/>
            <person name="Morishita T."/>
            <person name="Endo T."/>
            <person name="Shin-I T."/>
            <person name="Takeda H."/>
            <person name="Morishita S."/>
            <person name="Kohara Y."/>
        </authorList>
    </citation>
    <scope>NUCLEOTIDE SEQUENCE [LARGE SCALE GENOMIC DNA]</scope>
    <source>
        <strain evidence="3 4">Hd-rR</strain>
    </source>
</reference>
<reference evidence="3" key="3">
    <citation type="submission" date="2025-09" db="UniProtKB">
        <authorList>
            <consortium name="Ensembl"/>
        </authorList>
    </citation>
    <scope>IDENTIFICATION</scope>
    <source>
        <strain evidence="3">Hd-rR</strain>
    </source>
</reference>
<dbReference type="GeneTree" id="ENSGT00940000156075"/>
<dbReference type="Bgee" id="ENSORLG00000017451">
    <property type="expression patterns" value="Expressed in gastrula and 6 other cell types or tissues"/>
</dbReference>
<dbReference type="InterPro" id="IPR036390">
    <property type="entry name" value="WH_DNA-bd_sf"/>
</dbReference>